<keyword evidence="1" id="KW-0479">Metal-binding</keyword>
<dbReference type="GO" id="GO:0009055">
    <property type="term" value="F:electron transfer activity"/>
    <property type="evidence" value="ECO:0007669"/>
    <property type="project" value="InterPro"/>
</dbReference>
<dbReference type="CDD" id="cd04211">
    <property type="entry name" value="Cupredoxin_like_2"/>
    <property type="match status" value="1"/>
</dbReference>
<evidence type="ECO:0000256" key="1">
    <source>
        <dbReference type="ARBA" id="ARBA00022723"/>
    </source>
</evidence>
<evidence type="ECO:0000256" key="4">
    <source>
        <dbReference type="SAM" id="SignalP"/>
    </source>
</evidence>
<sequence length="170" mass="18367">MLLKTTLTVLTFGLSTLAFAGPGHSDDHGDNDQASFAAGQPGTEHAVNRVIRVEASDRMRFNPDDWAIQPGETVRFVVANSGQMPHEFVIDTVQGNAKHRDAMMDAMAEGGMMEHNDPNAVSVAPGETGELIWTFSEKGTFEAACNIPGHYEAGMNARIEVSKETLAQNH</sequence>
<dbReference type="Proteomes" id="UP000626148">
    <property type="component" value="Unassembled WGS sequence"/>
</dbReference>
<dbReference type="SUPFAM" id="SSF49503">
    <property type="entry name" value="Cupredoxins"/>
    <property type="match status" value="1"/>
</dbReference>
<dbReference type="InterPro" id="IPR008972">
    <property type="entry name" value="Cupredoxin"/>
</dbReference>
<dbReference type="PANTHER" id="PTHR38439">
    <property type="entry name" value="AURACYANIN-B"/>
    <property type="match status" value="1"/>
</dbReference>
<gene>
    <name evidence="6" type="primary">copC</name>
    <name evidence="6" type="ORF">GCM10007392_14510</name>
</gene>
<dbReference type="RefSeq" id="WP_189607874.1">
    <property type="nucleotide sequence ID" value="NZ_BMXR01000003.1"/>
</dbReference>
<dbReference type="InterPro" id="IPR050845">
    <property type="entry name" value="Cu-binding_ET"/>
</dbReference>
<protein>
    <submittedName>
        <fullName evidence="6">Copper oxidase</fullName>
    </submittedName>
</protein>
<dbReference type="AlphaFoldDB" id="A0A918K550"/>
<reference evidence="6" key="2">
    <citation type="submission" date="2020-09" db="EMBL/GenBank/DDBJ databases">
        <authorList>
            <person name="Sun Q."/>
            <person name="Kim S."/>
        </authorList>
    </citation>
    <scope>NUCLEOTIDE SEQUENCE</scope>
    <source>
        <strain evidence="6">KCTC 22169</strain>
    </source>
</reference>
<evidence type="ECO:0000313" key="6">
    <source>
        <dbReference type="EMBL" id="GGX48563.1"/>
    </source>
</evidence>
<dbReference type="Gene3D" id="2.60.40.420">
    <property type="entry name" value="Cupredoxins - blue copper proteins"/>
    <property type="match status" value="1"/>
</dbReference>
<comment type="caution">
    <text evidence="6">The sequence shown here is derived from an EMBL/GenBank/DDBJ whole genome shotgun (WGS) entry which is preliminary data.</text>
</comment>
<dbReference type="EMBL" id="BMXR01000003">
    <property type="protein sequence ID" value="GGX48563.1"/>
    <property type="molecule type" value="Genomic_DNA"/>
</dbReference>
<keyword evidence="4" id="KW-0732">Signal</keyword>
<accession>A0A918K550</accession>
<feature type="domain" description="Blue (type 1) copper" evidence="5">
    <location>
        <begin position="53"/>
        <end position="161"/>
    </location>
</feature>
<dbReference type="PANTHER" id="PTHR38439:SF3">
    <property type="entry name" value="COPPER-RESISTANT CUPROPROTEIN COPI"/>
    <property type="match status" value="1"/>
</dbReference>
<evidence type="ECO:0000256" key="3">
    <source>
        <dbReference type="SAM" id="MobiDB-lite"/>
    </source>
</evidence>
<dbReference type="Pfam" id="PF00127">
    <property type="entry name" value="Copper-bind"/>
    <property type="match status" value="1"/>
</dbReference>
<dbReference type="InterPro" id="IPR000923">
    <property type="entry name" value="BlueCu_1"/>
</dbReference>
<feature type="chain" id="PRO_5037915663" evidence="4">
    <location>
        <begin position="21"/>
        <end position="170"/>
    </location>
</feature>
<keyword evidence="7" id="KW-1185">Reference proteome</keyword>
<reference evidence="6" key="1">
    <citation type="journal article" date="2014" name="Int. J. Syst. Evol. Microbiol.">
        <title>Complete genome sequence of Corynebacterium casei LMG S-19264T (=DSM 44701T), isolated from a smear-ripened cheese.</title>
        <authorList>
            <consortium name="US DOE Joint Genome Institute (JGI-PGF)"/>
            <person name="Walter F."/>
            <person name="Albersmeier A."/>
            <person name="Kalinowski J."/>
            <person name="Ruckert C."/>
        </authorList>
    </citation>
    <scope>NUCLEOTIDE SEQUENCE</scope>
    <source>
        <strain evidence="6">KCTC 22169</strain>
    </source>
</reference>
<feature type="signal peptide" evidence="4">
    <location>
        <begin position="1"/>
        <end position="20"/>
    </location>
</feature>
<feature type="region of interest" description="Disordered" evidence="3">
    <location>
        <begin position="24"/>
        <end position="43"/>
    </location>
</feature>
<evidence type="ECO:0000259" key="5">
    <source>
        <dbReference type="Pfam" id="PF00127"/>
    </source>
</evidence>
<name>A0A918K550_9GAMM</name>
<organism evidence="6 7">
    <name type="scientific">Saccharospirillum salsuginis</name>
    <dbReference type="NCBI Taxonomy" id="418750"/>
    <lineage>
        <taxon>Bacteria</taxon>
        <taxon>Pseudomonadati</taxon>
        <taxon>Pseudomonadota</taxon>
        <taxon>Gammaproteobacteria</taxon>
        <taxon>Oceanospirillales</taxon>
        <taxon>Saccharospirillaceae</taxon>
        <taxon>Saccharospirillum</taxon>
    </lineage>
</organism>
<keyword evidence="2" id="KW-0186">Copper</keyword>
<dbReference type="GO" id="GO:0005507">
    <property type="term" value="F:copper ion binding"/>
    <property type="evidence" value="ECO:0007669"/>
    <property type="project" value="InterPro"/>
</dbReference>
<proteinExistence type="predicted"/>
<evidence type="ECO:0000256" key="2">
    <source>
        <dbReference type="ARBA" id="ARBA00023008"/>
    </source>
</evidence>
<evidence type="ECO:0000313" key="7">
    <source>
        <dbReference type="Proteomes" id="UP000626148"/>
    </source>
</evidence>